<keyword evidence="1 3" id="KW-0853">WD repeat</keyword>
<dbReference type="InterPro" id="IPR015943">
    <property type="entry name" value="WD40/YVTN_repeat-like_dom_sf"/>
</dbReference>
<dbReference type="Gene3D" id="1.25.40.370">
    <property type="match status" value="1"/>
</dbReference>
<dbReference type="PROSITE" id="PS50082">
    <property type="entry name" value="WD_REPEATS_2"/>
    <property type="match status" value="19"/>
</dbReference>
<feature type="repeat" description="WD" evidence="3">
    <location>
        <begin position="1792"/>
        <end position="1833"/>
    </location>
</feature>
<feature type="repeat" description="WD" evidence="3">
    <location>
        <begin position="1624"/>
        <end position="1665"/>
    </location>
</feature>
<dbReference type="KEGG" id="acan:ACA1_370060"/>
<dbReference type="SMART" id="SM00320">
    <property type="entry name" value="WD40"/>
    <property type="match status" value="20"/>
</dbReference>
<dbReference type="Proteomes" id="UP000011083">
    <property type="component" value="Unassembled WGS sequence"/>
</dbReference>
<feature type="repeat" description="WD" evidence="3">
    <location>
        <begin position="2250"/>
        <end position="2278"/>
    </location>
</feature>
<evidence type="ECO:0000259" key="6">
    <source>
        <dbReference type="PROSITE" id="PS50988"/>
    </source>
</evidence>
<feature type="repeat" description="WD" evidence="3">
    <location>
        <begin position="1582"/>
        <end position="1623"/>
    </location>
</feature>
<feature type="repeat" description="WD" evidence="3">
    <location>
        <begin position="1918"/>
        <end position="1950"/>
    </location>
</feature>
<dbReference type="Pfam" id="PF25047">
    <property type="entry name" value="Beta-prop_TEP1_2nd"/>
    <property type="match status" value="1"/>
</dbReference>
<dbReference type="InterPro" id="IPR056829">
    <property type="entry name" value="Beta-prop_TEP1_2nd"/>
</dbReference>
<feature type="domain" description="TROVE" evidence="6">
    <location>
        <begin position="1"/>
        <end position="408"/>
    </location>
</feature>
<dbReference type="Pfam" id="PF00400">
    <property type="entry name" value="WD40"/>
    <property type="match status" value="15"/>
</dbReference>
<feature type="repeat" description="WD" evidence="3">
    <location>
        <begin position="1834"/>
        <end position="1875"/>
    </location>
</feature>
<keyword evidence="8" id="KW-1185">Reference proteome</keyword>
<dbReference type="PRINTS" id="PR00320">
    <property type="entry name" value="GPROTEINBRPT"/>
</dbReference>
<feature type="repeat" description="WD" evidence="3">
    <location>
        <begin position="2083"/>
        <end position="2124"/>
    </location>
</feature>
<dbReference type="RefSeq" id="XP_004340273.1">
    <property type="nucleotide sequence ID" value="XM_004340225.1"/>
</dbReference>
<feature type="repeat" description="WD" evidence="3">
    <location>
        <begin position="1721"/>
        <end position="1749"/>
    </location>
</feature>
<gene>
    <name evidence="7" type="ORF">ACA1_370060</name>
</gene>
<dbReference type="Gene3D" id="3.40.50.410">
    <property type="entry name" value="von Willebrand factor, type A domain"/>
    <property type="match status" value="1"/>
</dbReference>
<dbReference type="Gene3D" id="2.130.10.10">
    <property type="entry name" value="YVTN repeat-like/Quinoprotein amine dehydrogenase"/>
    <property type="match status" value="8"/>
</dbReference>
<feature type="region of interest" description="Disordered" evidence="4">
    <location>
        <begin position="154"/>
        <end position="182"/>
    </location>
</feature>
<dbReference type="OMA" id="WQILPKG"/>
<reference evidence="7 8" key="1">
    <citation type="journal article" date="2013" name="Genome Biol.">
        <title>Genome of Acanthamoeba castellanii highlights extensive lateral gene transfer and early evolution of tyrosine kinase signaling.</title>
        <authorList>
            <person name="Clarke M."/>
            <person name="Lohan A.J."/>
            <person name="Liu B."/>
            <person name="Lagkouvardos I."/>
            <person name="Roy S."/>
            <person name="Zafar N."/>
            <person name="Bertelli C."/>
            <person name="Schilde C."/>
            <person name="Kianianmomeni A."/>
            <person name="Burglin T.R."/>
            <person name="Frech C."/>
            <person name="Turcotte B."/>
            <person name="Kopec K.O."/>
            <person name="Synnott J.M."/>
            <person name="Choo C."/>
            <person name="Paponov I."/>
            <person name="Finkler A."/>
            <person name="Soon Heng Tan C."/>
            <person name="Hutchins A.P."/>
            <person name="Weinmeier T."/>
            <person name="Rattei T."/>
            <person name="Chu J.S."/>
            <person name="Gimenez G."/>
            <person name="Irimia M."/>
            <person name="Rigden D.J."/>
            <person name="Fitzpatrick D.A."/>
            <person name="Lorenzo-Morales J."/>
            <person name="Bateman A."/>
            <person name="Chiu C.H."/>
            <person name="Tang P."/>
            <person name="Hegemann P."/>
            <person name="Fromm H."/>
            <person name="Raoult D."/>
            <person name="Greub G."/>
            <person name="Miranda-Saavedra D."/>
            <person name="Chen N."/>
            <person name="Nash P."/>
            <person name="Ginger M.L."/>
            <person name="Horn M."/>
            <person name="Schaap P."/>
            <person name="Caler L."/>
            <person name="Loftus B."/>
        </authorList>
    </citation>
    <scope>NUCLEOTIDE SEQUENCE [LARGE SCALE GENOMIC DNA]</scope>
    <source>
        <strain evidence="7 8">Neff</strain>
    </source>
</reference>
<accession>L8H0G0</accession>
<feature type="repeat" description="WD" evidence="3">
    <location>
        <begin position="2209"/>
        <end position="2239"/>
    </location>
</feature>
<feature type="repeat" description="WD" evidence="3">
    <location>
        <begin position="2167"/>
        <end position="2208"/>
    </location>
</feature>
<dbReference type="Pfam" id="PF13191">
    <property type="entry name" value="AAA_16"/>
    <property type="match status" value="1"/>
</dbReference>
<dbReference type="SUPFAM" id="SSF140864">
    <property type="entry name" value="TROVE domain-like"/>
    <property type="match status" value="1"/>
</dbReference>
<feature type="compositionally biased region" description="Basic residues" evidence="4">
    <location>
        <begin position="154"/>
        <end position="168"/>
    </location>
</feature>
<dbReference type="InterPro" id="IPR020472">
    <property type="entry name" value="WD40_PAC1"/>
</dbReference>
<dbReference type="SUPFAM" id="SSF52540">
    <property type="entry name" value="P-loop containing nucleoside triphosphate hydrolases"/>
    <property type="match status" value="1"/>
</dbReference>
<dbReference type="PROSITE" id="PS00678">
    <property type="entry name" value="WD_REPEATS_1"/>
    <property type="match status" value="7"/>
</dbReference>
<dbReference type="InterPro" id="IPR036465">
    <property type="entry name" value="vWFA_dom_sf"/>
</dbReference>
<dbReference type="CDD" id="cd00200">
    <property type="entry name" value="WD40"/>
    <property type="match status" value="3"/>
</dbReference>
<dbReference type="Pfam" id="PF13271">
    <property type="entry name" value="DUF4062"/>
    <property type="match status" value="1"/>
</dbReference>
<name>L8H0G0_ACACF</name>
<dbReference type="PANTHER" id="PTHR44791:SF1">
    <property type="entry name" value="TELOMERASE PROTEIN COMPONENT 1"/>
    <property type="match status" value="1"/>
</dbReference>
<dbReference type="InterPro" id="IPR037214">
    <property type="entry name" value="TROVE_dom_sf"/>
</dbReference>
<dbReference type="InterPro" id="IPR041452">
    <property type="entry name" value="APAF1_C"/>
</dbReference>
<evidence type="ECO:0000313" key="8">
    <source>
        <dbReference type="Proteomes" id="UP000011083"/>
    </source>
</evidence>
<proteinExistence type="predicted"/>
<feature type="repeat" description="WD" evidence="3">
    <location>
        <begin position="1540"/>
        <end position="1581"/>
    </location>
</feature>
<dbReference type="InterPro" id="IPR008858">
    <property type="entry name" value="TROVE_dom"/>
</dbReference>
<dbReference type="EMBL" id="KB007960">
    <property type="protein sequence ID" value="ELR18253.1"/>
    <property type="molecule type" value="Genomic_DNA"/>
</dbReference>
<dbReference type="GO" id="GO:0003720">
    <property type="term" value="F:telomerase activity"/>
    <property type="evidence" value="ECO:0007669"/>
    <property type="project" value="TreeGrafter"/>
</dbReference>
<dbReference type="PROSITE" id="PS50837">
    <property type="entry name" value="NACHT"/>
    <property type="match status" value="1"/>
</dbReference>
<protein>
    <submittedName>
        <fullName evidence="7">Telomeraseassociated protein 1, putative</fullName>
    </submittedName>
</protein>
<feature type="region of interest" description="Disordered" evidence="4">
    <location>
        <begin position="661"/>
        <end position="695"/>
    </location>
</feature>
<dbReference type="InterPro" id="IPR019775">
    <property type="entry name" value="WD40_repeat_CS"/>
</dbReference>
<dbReference type="InterPro" id="IPR045804">
    <property type="entry name" value="DUF5920"/>
</dbReference>
<feature type="repeat" description="WD" evidence="3">
    <location>
        <begin position="1876"/>
        <end position="1917"/>
    </location>
</feature>
<dbReference type="STRING" id="1257118.L8H0G0"/>
<dbReference type="InterPro" id="IPR027417">
    <property type="entry name" value="P-loop_NTPase"/>
</dbReference>
<dbReference type="OrthoDB" id="427368at2759"/>
<sequence length="2330" mass="258332">MESFTEHEKRADLKQLKTNLVNTICASMIAEPRFDKEDDTGAQTVVNLVEQIVQVDPEFLLKLAVYVRNDLNIRSTANFLVALAANYKESAPFLKKYFKHVINLPSDWLDVAALYQMLPNRALTGRALPTALRKAMLFKFPDFDTYQLGKYNKQGKLKRSKQKAKKAGAKGAPPPKPDAGGKSTLTLKQMVRQLHIDAPVYHVMCLLGKKYPANETDFRRSGLPGVFEPAKAGSRLKLPVPETWETLLSAKGNKAETWEELIDHKKLPFMAMLRNLRNLILTGVDYKYHRWAMNKLNNEETIARSKQFPFRFFSAYEAIAVDIEKLRQEIKEAKASGVKAGQKAAPAKGKGAKGKKGATAKPGEKGERPKKVIVPKNMPDEGLIRKYREALDNAVKFATVHNVKPIRGNTVVFCSIAESMKGGCKSARGMGSVRTLLDVGVLLGLMCKYMCEECDFRIVGAPGSHTQSHLGVELREGTVLDNMATVLERAASGELADHSFQFPFDYLEEAIRERKVIDNLIVLNDTMLYPEHDAQLAGILKKYRQEVNPELMFVSVNLGSAGKSMEASGDRHPNDVLISGFSDAILRYIAERGDSNQLHYIDHIDKEKGIETPAVKPRELKRGFGYTSSTYSNPFRSRAVRKPFTLSGRKSFLFDDDDEANDAQAKAAKEEEARRKQAEEEAEEREVDEREKRRVEEQVEKVRSGKWRAVRVFVSSTFRDMHGERDYLVRYVFPELRERCRKRRLHFYDVDLRWGVTQEEAETEGALHICLNEIDRCRPFFIGLLGERYGWRPAAYELPEEPRYLWAKKYPQNRSITELEMFYGALRCPNAAESYFYFRNPAFASSITDEAVQADFCAEDAHAQERLKALKQEIRATFPDRSRNYSCGWAGVVGGKPMVDRLEQFGRHILEDLWKGICRTFPEVSPLGTDESRLSVARESHEEYAISRTRVFVGRDDLIKTMTKFVDGDEPGPLVVTGEPGSGKSALVAQFSRLYADKNSEALVIAHYVGAATEARDIRHALLRIALELKEQLQLSEEVPEEEKELRQVFGSVLEAAGFAAGGRKVVILIDGINQMEAKDKALDWLPGSTRVRMVVSTHADTPSHHALRHRKPQPPEIAVGPLEENHRKSLVRAVLAEYRKKLDEAPGNNQMRVLLRKPESHKPLYLVLACEELRLFGLYEQLSNKIKTLGGTVPKLFDELLHRLESDHEKETLKLTLSLLVASRAGLLEAELLTILARDKKKEAELPRAVWATIFAALQPFFRPLGPSGEDALSFFHAQMEISVRKRYLSIRNNELRVQKQLANYFLQRARVPSGSGNDAWQWVDDRRAISELPHHLAKAQMWDELESVLCDLSFVKLKCSLGMAFDLLNDYNEALATEHQWDGRARLEQFQAFFAGNAHILGRYPDLTLQQAANQPDSSAPAQAAQGLLSAGSADGWVRWINKPQDQGACKLTLASERDPVLACAFSPDGKELVLASRDGTLRICDAATGAESATLLGHTNWVVACAYSYDGARIVSASWDGTLKIWDTRAGVEVATLRGHGRRVNACAFSNDGQRIASASWDCTVRLWDGYSGQLLKTFHGHTKPVNAVAFSPDGRQIVSASWDSSVKLWDVEQGTEVRTFSGHSKSVRSVQFSPTGAQIVSTSVDTTLRVWDARTGEIVTTLEGHSKAVNACAFSPDGRHLVSASDDQTVKVWDALGGREITKMGVADMSLNACDISPDGRRIVAALADCTVAVWDVLSGEIVFYIRGHTRTVNAVLFSPGGSYILTTSDDGSLKLWSARDGSLARTLTGHRDCVNDACFSPDGAKILSASDDFTLKIWDTESGAEEKEIKGHTNRVTGCAWAPDGKRVASSSRDNSLRIWSPETGDVKKIFKGHMDWLTRCAFSADGKKVVSCSWDYNMKLWDVRAGNEIATLRGHMGAVSAAAFSADGKYLVSASLDGTLKIWDPVKAHEVTALRGHSGRVSCVRFARTGTTFVSSSEDGTVRLWDAEAGQEITTLQGHADAIRQVKYCPDRDQIVSTSDDCTVKVWNAGAQREIAGHSQWVTACALASSARVLATASRDGSIKLWDTRTNRPRTALAGHDQPVNCVAVSPDGATVVSASDDFTLKVWSGKEGDHLRTMRHHTNSVRWVCFSPNGARVASASWDNTVCVSDPSKGTLHLTLRGHTDWVNACAFSPDGSRIATASHDQTVILWDSTTGARIHTFTHHANWVVALAFSPDSKYLASASYDATVVLTHVERRTTRSFRPHTKRVSALAFTADGAHLLSASYDGCITAHRVADVLSVTDPAPSGRFFTKAPATALCSSASLSAAGDSLGNVYQLNFEL</sequence>
<dbReference type="VEuPathDB" id="AmoebaDB:ACA1_370060"/>
<dbReference type="InterPro" id="IPR025139">
    <property type="entry name" value="DUF4062"/>
</dbReference>
<feature type="repeat" description="WD" evidence="3">
    <location>
        <begin position="1750"/>
        <end position="1791"/>
    </location>
</feature>
<feature type="compositionally biased region" description="Basic and acidic residues" evidence="4">
    <location>
        <begin position="667"/>
        <end position="679"/>
    </location>
</feature>
<dbReference type="GO" id="GO:0005697">
    <property type="term" value="C:telomerase holoenzyme complex"/>
    <property type="evidence" value="ECO:0007669"/>
    <property type="project" value="TreeGrafter"/>
</dbReference>
<feature type="repeat" description="WD" evidence="3">
    <location>
        <begin position="1456"/>
        <end position="1497"/>
    </location>
</feature>
<feature type="repeat" description="WD" evidence="3">
    <location>
        <begin position="1666"/>
        <end position="1707"/>
    </location>
</feature>
<feature type="compositionally biased region" description="Low complexity" evidence="4">
    <location>
        <begin position="340"/>
        <end position="349"/>
    </location>
</feature>
<dbReference type="GO" id="GO:0000722">
    <property type="term" value="P:telomere maintenance via recombination"/>
    <property type="evidence" value="ECO:0007669"/>
    <property type="project" value="TreeGrafter"/>
</dbReference>
<dbReference type="GO" id="GO:0070034">
    <property type="term" value="F:telomerase RNA binding"/>
    <property type="evidence" value="ECO:0007669"/>
    <property type="project" value="TreeGrafter"/>
</dbReference>
<dbReference type="InterPro" id="IPR001680">
    <property type="entry name" value="WD40_rpt"/>
</dbReference>
<dbReference type="SUPFAM" id="SSF50978">
    <property type="entry name" value="WD40 repeat-like"/>
    <property type="match status" value="3"/>
</dbReference>
<dbReference type="Pfam" id="PF17908">
    <property type="entry name" value="APAF1_C"/>
    <property type="match status" value="1"/>
</dbReference>
<dbReference type="InterPro" id="IPR041664">
    <property type="entry name" value="AAA_16"/>
</dbReference>
<evidence type="ECO:0000313" key="7">
    <source>
        <dbReference type="EMBL" id="ELR18253.1"/>
    </source>
</evidence>
<dbReference type="Gene3D" id="3.40.50.300">
    <property type="entry name" value="P-loop containing nucleotide triphosphate hydrolases"/>
    <property type="match status" value="1"/>
</dbReference>
<evidence type="ECO:0000256" key="3">
    <source>
        <dbReference type="PROSITE-ProRule" id="PRU00221"/>
    </source>
</evidence>
<dbReference type="Pfam" id="PF19334">
    <property type="entry name" value="DUF5920"/>
    <property type="match status" value="1"/>
</dbReference>
<feature type="repeat" description="WD" evidence="3">
    <location>
        <begin position="1960"/>
        <end position="2001"/>
    </location>
</feature>
<dbReference type="PROSITE" id="PS50294">
    <property type="entry name" value="WD_REPEATS_REGION"/>
    <property type="match status" value="15"/>
</dbReference>
<feature type="domain" description="NACHT" evidence="5">
    <location>
        <begin position="972"/>
        <end position="1082"/>
    </location>
</feature>
<evidence type="ECO:0000256" key="2">
    <source>
        <dbReference type="ARBA" id="ARBA00022737"/>
    </source>
</evidence>
<feature type="repeat" description="WD" evidence="3">
    <location>
        <begin position="2041"/>
        <end position="2082"/>
    </location>
</feature>
<dbReference type="PANTHER" id="PTHR44791">
    <property type="entry name" value="TELOMERASE PROTEIN COMPONENT 1 TEP1"/>
    <property type="match status" value="1"/>
</dbReference>
<dbReference type="Pfam" id="PF05731">
    <property type="entry name" value="TROVE"/>
    <property type="match status" value="2"/>
</dbReference>
<dbReference type="GeneID" id="14919054"/>
<feature type="region of interest" description="Disordered" evidence="4">
    <location>
        <begin position="340"/>
        <end position="370"/>
    </location>
</feature>
<evidence type="ECO:0000256" key="4">
    <source>
        <dbReference type="SAM" id="MobiDB-lite"/>
    </source>
</evidence>
<keyword evidence="2" id="KW-0677">Repeat</keyword>
<dbReference type="InterPro" id="IPR007111">
    <property type="entry name" value="NACHT_NTPase"/>
</dbReference>
<organism evidence="7 8">
    <name type="scientific">Acanthamoeba castellanii (strain ATCC 30010 / Neff)</name>
    <dbReference type="NCBI Taxonomy" id="1257118"/>
    <lineage>
        <taxon>Eukaryota</taxon>
        <taxon>Amoebozoa</taxon>
        <taxon>Discosea</taxon>
        <taxon>Longamoebia</taxon>
        <taxon>Centramoebida</taxon>
        <taxon>Acanthamoebidae</taxon>
        <taxon>Acanthamoeba</taxon>
    </lineage>
</organism>
<evidence type="ECO:0000256" key="1">
    <source>
        <dbReference type="ARBA" id="ARBA00022574"/>
    </source>
</evidence>
<feature type="repeat" description="WD" evidence="3">
    <location>
        <begin position="1498"/>
        <end position="1539"/>
    </location>
</feature>
<feature type="repeat" description="WD" evidence="3">
    <location>
        <begin position="2002"/>
        <end position="2034"/>
    </location>
</feature>
<evidence type="ECO:0000259" key="5">
    <source>
        <dbReference type="PROSITE" id="PS50837"/>
    </source>
</evidence>
<dbReference type="InterPro" id="IPR036322">
    <property type="entry name" value="WD40_repeat_dom_sf"/>
</dbReference>
<dbReference type="InterPro" id="IPR052652">
    <property type="entry name" value="Telomerase_Complex_Comp"/>
</dbReference>
<dbReference type="PROSITE" id="PS50988">
    <property type="entry name" value="TROVE"/>
    <property type="match status" value="1"/>
</dbReference>